<gene>
    <name evidence="3" type="ORF">Cpa01nite_16310</name>
</gene>
<feature type="compositionally biased region" description="Basic and acidic residues" evidence="1">
    <location>
        <begin position="575"/>
        <end position="590"/>
    </location>
</feature>
<name>A0A919U6G9_9CELL</name>
<dbReference type="InterPro" id="IPR010427">
    <property type="entry name" value="DUF1023"/>
</dbReference>
<keyword evidence="4" id="KW-1185">Reference proteome</keyword>
<evidence type="ECO:0000313" key="4">
    <source>
        <dbReference type="Proteomes" id="UP000642125"/>
    </source>
</evidence>
<evidence type="ECO:0000313" key="3">
    <source>
        <dbReference type="EMBL" id="GIG36250.1"/>
    </source>
</evidence>
<dbReference type="AlphaFoldDB" id="A0A919U6G9"/>
<feature type="region of interest" description="Disordered" evidence="1">
    <location>
        <begin position="565"/>
        <end position="590"/>
    </location>
</feature>
<feature type="domain" description="DUF1023" evidence="2">
    <location>
        <begin position="318"/>
        <end position="486"/>
    </location>
</feature>
<organism evidence="3 4">
    <name type="scientific">Cellulomonas pakistanensis</name>
    <dbReference type="NCBI Taxonomy" id="992287"/>
    <lineage>
        <taxon>Bacteria</taxon>
        <taxon>Bacillati</taxon>
        <taxon>Actinomycetota</taxon>
        <taxon>Actinomycetes</taxon>
        <taxon>Micrococcales</taxon>
        <taxon>Cellulomonadaceae</taxon>
        <taxon>Cellulomonas</taxon>
    </lineage>
</organism>
<dbReference type="InterPro" id="IPR029058">
    <property type="entry name" value="AB_hydrolase_fold"/>
</dbReference>
<protein>
    <recommendedName>
        <fullName evidence="2">DUF1023 domain-containing protein</fullName>
    </recommendedName>
</protein>
<dbReference type="SUPFAM" id="SSF53474">
    <property type="entry name" value="alpha/beta-Hydrolases"/>
    <property type="match status" value="1"/>
</dbReference>
<dbReference type="RefSeq" id="WP_203668275.1">
    <property type="nucleotide sequence ID" value="NZ_BONO01000010.1"/>
</dbReference>
<accession>A0A919U6G9</accession>
<comment type="caution">
    <text evidence="3">The sequence shown here is derived from an EMBL/GenBank/DDBJ whole genome shotgun (WGS) entry which is preliminary data.</text>
</comment>
<sequence length="590" mass="62157">MTTVTIDIPAAIDAIPAVEGDPAVVAAFAQDLLASAVNLDDLDAFALDSSTLDGWTGDAATAYGRHVRAAGADAQAMGVALRQVSRAADDHADALTDLLRRRTDLVEARSSYHEAREDLDADIRSAGEVDDAAIAELQARAAALATRRDGVVADVDALVRDLGTAERAMLDAFSSYSTLAQARAAVSGQIDLADDALGRPGSPSQGGTPEQVAAWWDSLTEEEQYAVFAARPELVGNTDGIPALARDQANRLLLETDLEAMELREQRGERLFEDYQALDNARAAQAALDEGAQRVDPVTGEPLVPLLHLYDATAFGGDGKVAIAFGDPDTADHVSVMVPGLTSRGTEAGGNADAAYNIYESARLSDPHSTASSIMWIGYDAPSDWDSATVAGEGRAEEGGELLSRYIDGLRASRDGSPAHLTVIGHSYGSTTTAHGATDHGLAADDIVLVGSPGAGGGVEHASELGVGADHVWAGNNSRDLVAALADDGWVGGWMLGGAGLGNDIVEDDFGANRFQAESTTRADVMRNFGDHTKYFDPDTESLYNIGQIVVGDYDEVLAAEHSYDPWYDGPVDPEATRDPRALDDRRPEW</sequence>
<proteinExistence type="predicted"/>
<dbReference type="Pfam" id="PF06259">
    <property type="entry name" value="Abhydrolase_8"/>
    <property type="match status" value="1"/>
</dbReference>
<evidence type="ECO:0000259" key="2">
    <source>
        <dbReference type="Pfam" id="PF06259"/>
    </source>
</evidence>
<dbReference type="EMBL" id="BONO01000010">
    <property type="protein sequence ID" value="GIG36250.1"/>
    <property type="molecule type" value="Genomic_DNA"/>
</dbReference>
<evidence type="ECO:0000256" key="1">
    <source>
        <dbReference type="SAM" id="MobiDB-lite"/>
    </source>
</evidence>
<dbReference type="Proteomes" id="UP000642125">
    <property type="component" value="Unassembled WGS sequence"/>
</dbReference>
<reference evidence="3" key="1">
    <citation type="submission" date="2021-01" db="EMBL/GenBank/DDBJ databases">
        <title>Whole genome shotgun sequence of Cellulomonas pakistanensis NBRC 110800.</title>
        <authorList>
            <person name="Komaki H."/>
            <person name="Tamura T."/>
        </authorList>
    </citation>
    <scope>NUCLEOTIDE SEQUENCE</scope>
    <source>
        <strain evidence="3">NBRC 110800</strain>
    </source>
</reference>